<organism evidence="4 5">
    <name type="scientific">Candidatus Thermofonsia Clade 3 bacterium</name>
    <dbReference type="NCBI Taxonomy" id="2364212"/>
    <lineage>
        <taxon>Bacteria</taxon>
        <taxon>Bacillati</taxon>
        <taxon>Chloroflexota</taxon>
        <taxon>Candidatus Thermofontia</taxon>
        <taxon>Candidatus Thermofonsia Clade 3</taxon>
    </lineage>
</organism>
<dbReference type="SMART" id="SM00065">
    <property type="entry name" value="GAF"/>
    <property type="match status" value="1"/>
</dbReference>
<sequence>MDALLSAALGAVQLLNRITVAGILVTAFALVIYIGLYNRRSSIARNYALVLLCVIGAYLGDLLAQVSEFDPRADSTELWLRLQWIGIAFIPAASLALSDALLRATGDSSPLRRLAVQIGYGFSVVVFALVLSTALIATPGVSTEGLTHLAPGPLFYPFTLYYFGSVAWATYNVFEARRRSLTATSKRRMTYFASAFAAPSLGMFPYLLPVGWPSALPNLLPWVGILLVNMGVGAAITFMGYTVAYFGASAPDRVIKRRMVKYLIRGPLTAAAVITAFVVSTRVERWLDLPGAFVGLIAAATIILMVQWFIDMVQPTLDRLIAGDDAEEVRRLQQFSARLMTTSDLTQYLENILAALCDLLRAKTAFITTCLNDSQDACAAPINVIIGDVAPDDAPGSLPVPPDAVRSAAMLLPGRSTNGANDQPLPSSHTFEAESDFIVWGGYWLIPLRSQDEVLGVMGLAARTAEPDLSDEEREGVAVLVSQAARALEDAAKQRRAFEALERLVPEADDMQRRMAGTRNPAAPTIADFERVPVDNHDDLTQLVRDALSQYWGGPKLAESPLLNLRVVGEAIKQENGNATKALRRVLAEAIERLKPDGARSFTAAEWMLYNILELKIMQNMKVRDVARKLVMSESDLYRKQRAAFEEVARIVAEMEREARRREQQAMRLSSDVGAQARAGCEKEEPAVTAGPSAP</sequence>
<feature type="transmembrane region" description="Helical" evidence="2">
    <location>
        <begin position="262"/>
        <end position="283"/>
    </location>
</feature>
<feature type="transmembrane region" description="Helical" evidence="2">
    <location>
        <begin position="14"/>
        <end position="35"/>
    </location>
</feature>
<evidence type="ECO:0000313" key="4">
    <source>
        <dbReference type="EMBL" id="PJF46719.1"/>
    </source>
</evidence>
<reference evidence="4 5" key="1">
    <citation type="submission" date="2017-11" db="EMBL/GenBank/DDBJ databases">
        <title>Evolution of Phototrophy in the Chloroflexi Phylum Driven by Horizontal Gene Transfer.</title>
        <authorList>
            <person name="Ward L.M."/>
            <person name="Hemp J."/>
            <person name="Shih P.M."/>
            <person name="Mcglynn S.E."/>
            <person name="Fischer W."/>
        </authorList>
    </citation>
    <scope>NUCLEOTIDE SEQUENCE [LARGE SCALE GENOMIC DNA]</scope>
    <source>
        <strain evidence="4">JP3_7</strain>
    </source>
</reference>
<feature type="transmembrane region" description="Helical" evidence="2">
    <location>
        <begin position="114"/>
        <end position="135"/>
    </location>
</feature>
<dbReference type="Pfam" id="PF13185">
    <property type="entry name" value="GAF_2"/>
    <property type="match status" value="1"/>
</dbReference>
<comment type="caution">
    <text evidence="4">The sequence shown here is derived from an EMBL/GenBank/DDBJ whole genome shotgun (WGS) entry which is preliminary data.</text>
</comment>
<evidence type="ECO:0000259" key="3">
    <source>
        <dbReference type="SMART" id="SM00065"/>
    </source>
</evidence>
<feature type="domain" description="GAF" evidence="3">
    <location>
        <begin position="344"/>
        <end position="498"/>
    </location>
</feature>
<dbReference type="Gene3D" id="3.30.450.40">
    <property type="match status" value="1"/>
</dbReference>
<dbReference type="InterPro" id="IPR029016">
    <property type="entry name" value="GAF-like_dom_sf"/>
</dbReference>
<dbReference type="Proteomes" id="UP000230790">
    <property type="component" value="Unassembled WGS sequence"/>
</dbReference>
<dbReference type="InterPro" id="IPR003018">
    <property type="entry name" value="GAF"/>
</dbReference>
<evidence type="ECO:0000313" key="5">
    <source>
        <dbReference type="Proteomes" id="UP000230790"/>
    </source>
</evidence>
<name>A0A2M8QA82_9CHLR</name>
<keyword evidence="2" id="KW-0472">Membrane</keyword>
<feature type="transmembrane region" description="Helical" evidence="2">
    <location>
        <begin position="84"/>
        <end position="102"/>
    </location>
</feature>
<evidence type="ECO:0000256" key="1">
    <source>
        <dbReference type="SAM" id="MobiDB-lite"/>
    </source>
</evidence>
<dbReference type="EMBL" id="PGTN01000105">
    <property type="protein sequence ID" value="PJF46719.1"/>
    <property type="molecule type" value="Genomic_DNA"/>
</dbReference>
<evidence type="ECO:0000256" key="2">
    <source>
        <dbReference type="SAM" id="Phobius"/>
    </source>
</evidence>
<proteinExistence type="predicted"/>
<dbReference type="AlphaFoldDB" id="A0A2M8QA82"/>
<keyword evidence="2" id="KW-0812">Transmembrane</keyword>
<feature type="transmembrane region" description="Helical" evidence="2">
    <location>
        <begin position="47"/>
        <end position="64"/>
    </location>
</feature>
<feature type="transmembrane region" description="Helical" evidence="2">
    <location>
        <begin position="189"/>
        <end position="208"/>
    </location>
</feature>
<feature type="transmembrane region" description="Helical" evidence="2">
    <location>
        <begin position="155"/>
        <end position="174"/>
    </location>
</feature>
<feature type="transmembrane region" description="Helical" evidence="2">
    <location>
        <begin position="289"/>
        <end position="310"/>
    </location>
</feature>
<gene>
    <name evidence="4" type="ORF">CUN48_12375</name>
</gene>
<keyword evidence="2" id="KW-1133">Transmembrane helix</keyword>
<dbReference type="SUPFAM" id="SSF55781">
    <property type="entry name" value="GAF domain-like"/>
    <property type="match status" value="1"/>
</dbReference>
<feature type="transmembrane region" description="Helical" evidence="2">
    <location>
        <begin position="220"/>
        <end position="241"/>
    </location>
</feature>
<protein>
    <recommendedName>
        <fullName evidence="3">GAF domain-containing protein</fullName>
    </recommendedName>
</protein>
<feature type="region of interest" description="Disordered" evidence="1">
    <location>
        <begin position="660"/>
        <end position="695"/>
    </location>
</feature>
<accession>A0A2M8QA82</accession>